<protein>
    <submittedName>
        <fullName evidence="4">Histidine kinase</fullName>
    </submittedName>
</protein>
<feature type="domain" description="CBS" evidence="3">
    <location>
        <begin position="1"/>
        <end position="68"/>
    </location>
</feature>
<organism evidence="4 5">
    <name type="scientific">Chitinophaga parva</name>
    <dbReference type="NCBI Taxonomy" id="2169414"/>
    <lineage>
        <taxon>Bacteria</taxon>
        <taxon>Pseudomonadati</taxon>
        <taxon>Bacteroidota</taxon>
        <taxon>Chitinophagia</taxon>
        <taxon>Chitinophagales</taxon>
        <taxon>Chitinophagaceae</taxon>
        <taxon>Chitinophaga</taxon>
    </lineage>
</organism>
<keyword evidence="5" id="KW-1185">Reference proteome</keyword>
<dbReference type="InterPro" id="IPR000644">
    <property type="entry name" value="CBS_dom"/>
</dbReference>
<evidence type="ECO:0000259" key="3">
    <source>
        <dbReference type="PROSITE" id="PS51371"/>
    </source>
</evidence>
<dbReference type="Pfam" id="PF00571">
    <property type="entry name" value="CBS"/>
    <property type="match status" value="2"/>
</dbReference>
<dbReference type="AlphaFoldDB" id="A0A2T7BI90"/>
<dbReference type="SMART" id="SM00116">
    <property type="entry name" value="CBS"/>
    <property type="match status" value="2"/>
</dbReference>
<dbReference type="PANTHER" id="PTHR43080">
    <property type="entry name" value="CBS DOMAIN-CONTAINING PROTEIN CBSX3, MITOCHONDRIAL"/>
    <property type="match status" value="1"/>
</dbReference>
<dbReference type="Gene3D" id="3.10.580.10">
    <property type="entry name" value="CBS-domain"/>
    <property type="match status" value="1"/>
</dbReference>
<dbReference type="PROSITE" id="PS51371">
    <property type="entry name" value="CBS"/>
    <property type="match status" value="2"/>
</dbReference>
<evidence type="ECO:0000256" key="2">
    <source>
        <dbReference type="PROSITE-ProRule" id="PRU00703"/>
    </source>
</evidence>
<dbReference type="GO" id="GO:0016301">
    <property type="term" value="F:kinase activity"/>
    <property type="evidence" value="ECO:0007669"/>
    <property type="project" value="UniProtKB-KW"/>
</dbReference>
<evidence type="ECO:0000313" key="5">
    <source>
        <dbReference type="Proteomes" id="UP000244450"/>
    </source>
</evidence>
<comment type="caution">
    <text evidence="4">The sequence shown here is derived from an EMBL/GenBank/DDBJ whole genome shotgun (WGS) entry which is preliminary data.</text>
</comment>
<evidence type="ECO:0000256" key="1">
    <source>
        <dbReference type="ARBA" id="ARBA00023122"/>
    </source>
</evidence>
<dbReference type="RefSeq" id="WP_108687836.1">
    <property type="nucleotide sequence ID" value="NZ_QCYK01000002.1"/>
</dbReference>
<dbReference type="SUPFAM" id="SSF54631">
    <property type="entry name" value="CBS-domain pair"/>
    <property type="match status" value="1"/>
</dbReference>
<dbReference type="CDD" id="cd04623">
    <property type="entry name" value="CBS_pair_bac_euk"/>
    <property type="match status" value="1"/>
</dbReference>
<dbReference type="PANTHER" id="PTHR43080:SF2">
    <property type="entry name" value="CBS DOMAIN-CONTAINING PROTEIN"/>
    <property type="match status" value="1"/>
</dbReference>
<dbReference type="OrthoDB" id="9802114at2"/>
<keyword evidence="4" id="KW-0808">Transferase</keyword>
<accession>A0A2T7BI90</accession>
<proteinExistence type="predicted"/>
<sequence>MTTVKQILHVKGHAVYTIPPDHTVYEALEMLVERNVGALMVVDAAQNFLGVFSERDYARRVVLKGRNSRDTHIRDIMTEHPISVTEADSLEHCMQLMTDKHIRHLPVVDGQQRLVGLVSIGDLVKQIMQEQQHTIENLEKYISGAYHG</sequence>
<gene>
    <name evidence="4" type="ORF">DCC81_17285</name>
</gene>
<name>A0A2T7BI90_9BACT</name>
<evidence type="ECO:0000313" key="4">
    <source>
        <dbReference type="EMBL" id="PUZ25997.1"/>
    </source>
</evidence>
<reference evidence="4 5" key="1">
    <citation type="submission" date="2018-04" db="EMBL/GenBank/DDBJ databases">
        <title>Chitinophaga fuyangensis sp. nov., isolated from soil in a chemical factory.</title>
        <authorList>
            <person name="Chen K."/>
        </authorList>
    </citation>
    <scope>NUCLEOTIDE SEQUENCE [LARGE SCALE GENOMIC DNA]</scope>
    <source>
        <strain evidence="4 5">LY-1</strain>
    </source>
</reference>
<keyword evidence="1 2" id="KW-0129">CBS domain</keyword>
<dbReference type="InterPro" id="IPR046342">
    <property type="entry name" value="CBS_dom_sf"/>
</dbReference>
<keyword evidence="4" id="KW-0418">Kinase</keyword>
<dbReference type="InterPro" id="IPR044725">
    <property type="entry name" value="CBSX3_CBS_dom"/>
</dbReference>
<dbReference type="InterPro" id="IPR051257">
    <property type="entry name" value="Diverse_CBS-Domain"/>
</dbReference>
<dbReference type="EMBL" id="QCYK01000002">
    <property type="protein sequence ID" value="PUZ25997.1"/>
    <property type="molecule type" value="Genomic_DNA"/>
</dbReference>
<feature type="domain" description="CBS" evidence="3">
    <location>
        <begin position="77"/>
        <end position="135"/>
    </location>
</feature>
<dbReference type="Proteomes" id="UP000244450">
    <property type="component" value="Unassembled WGS sequence"/>
</dbReference>